<dbReference type="Proteomes" id="UP001216907">
    <property type="component" value="Unassembled WGS sequence"/>
</dbReference>
<keyword evidence="2" id="KW-1185">Reference proteome</keyword>
<sequence length="236" mass="26573">MSLLESFSRAYVINLPQRADRRRETRAMFDRVGLTDWERRVEFFPGIRPETTEGFPSLGVRGCFLSHLGVLKRAAEVCTDSVLIMEDDLEIDPDFVRRGDALAAILAREDWGFAYFGHILTGLPEDPGVPLQPYRGAVQTAHFVAIRREVVLRLVDHLEAILGRPTGHPDGGPMHVDGAYSIFRDKNPDVSTLVAVPNLGTQRNSSSDISTRWFDKVPGLHSMAQGARRVRRRLRR</sequence>
<evidence type="ECO:0000313" key="1">
    <source>
        <dbReference type="EMBL" id="MDG3004080.1"/>
    </source>
</evidence>
<evidence type="ECO:0000313" key="2">
    <source>
        <dbReference type="Proteomes" id="UP001216907"/>
    </source>
</evidence>
<gene>
    <name evidence="1" type="ORF">PZE19_09870</name>
</gene>
<organism evidence="1 2">
    <name type="scientific">Paludisphaera mucosa</name>
    <dbReference type="NCBI Taxonomy" id="3030827"/>
    <lineage>
        <taxon>Bacteria</taxon>
        <taxon>Pseudomonadati</taxon>
        <taxon>Planctomycetota</taxon>
        <taxon>Planctomycetia</taxon>
        <taxon>Isosphaerales</taxon>
        <taxon>Isosphaeraceae</taxon>
        <taxon>Paludisphaera</taxon>
    </lineage>
</organism>
<dbReference type="EMBL" id="JARRAG010000002">
    <property type="protein sequence ID" value="MDG3004080.1"/>
    <property type="molecule type" value="Genomic_DNA"/>
</dbReference>
<dbReference type="CDD" id="cd06532">
    <property type="entry name" value="Glyco_transf_25"/>
    <property type="match status" value="1"/>
</dbReference>
<dbReference type="RefSeq" id="WP_277860442.1">
    <property type="nucleotide sequence ID" value="NZ_JARRAG010000002.1"/>
</dbReference>
<proteinExistence type="predicted"/>
<comment type="caution">
    <text evidence="1">The sequence shown here is derived from an EMBL/GenBank/DDBJ whole genome shotgun (WGS) entry which is preliminary data.</text>
</comment>
<reference evidence="1 2" key="1">
    <citation type="submission" date="2023-03" db="EMBL/GenBank/DDBJ databases">
        <title>Paludisphaera mucosa sp. nov. a novel planctomycete from northern fen.</title>
        <authorList>
            <person name="Ivanova A."/>
        </authorList>
    </citation>
    <scope>NUCLEOTIDE SEQUENCE [LARGE SCALE GENOMIC DNA]</scope>
    <source>
        <strain evidence="1 2">Pla2</strain>
    </source>
</reference>
<protein>
    <submittedName>
        <fullName evidence="1">Glycosyltransferase family 25 protein</fullName>
    </submittedName>
</protein>
<name>A0ABT6F916_9BACT</name>
<accession>A0ABT6F916</accession>
<dbReference type="InterPro" id="IPR002654">
    <property type="entry name" value="Glyco_trans_25"/>
</dbReference>